<dbReference type="RefSeq" id="WP_194501954.1">
    <property type="nucleotide sequence ID" value="NZ_JADIVZ010000001.1"/>
</dbReference>
<protein>
    <submittedName>
        <fullName evidence="2">DUF1028 domain-containing protein</fullName>
    </submittedName>
</protein>
<accession>A0A930Y511</accession>
<comment type="caution">
    <text evidence="2">The sequence shown here is derived from an EMBL/GenBank/DDBJ whole genome shotgun (WGS) entry which is preliminary data.</text>
</comment>
<proteinExistence type="predicted"/>
<organism evidence="2 3">
    <name type="scientific">Nocardioides acrostichi</name>
    <dbReference type="NCBI Taxonomy" id="2784339"/>
    <lineage>
        <taxon>Bacteria</taxon>
        <taxon>Bacillati</taxon>
        <taxon>Actinomycetota</taxon>
        <taxon>Actinomycetes</taxon>
        <taxon>Propionibacteriales</taxon>
        <taxon>Nocardioidaceae</taxon>
        <taxon>Nocardioides</taxon>
    </lineage>
</organism>
<dbReference type="AlphaFoldDB" id="A0A930Y511"/>
<reference evidence="2" key="1">
    <citation type="submission" date="2020-11" db="EMBL/GenBank/DDBJ databases">
        <title>Nocardioides sp. CBS4Y-1, whole genome shotgun sequence.</title>
        <authorList>
            <person name="Tuo L."/>
        </authorList>
    </citation>
    <scope>NUCLEOTIDE SEQUENCE</scope>
    <source>
        <strain evidence="2">CBS4Y-1</strain>
    </source>
</reference>
<gene>
    <name evidence="2" type="ORF">ISG29_03680</name>
</gene>
<evidence type="ECO:0000256" key="1">
    <source>
        <dbReference type="SAM" id="SignalP"/>
    </source>
</evidence>
<name>A0A930Y511_9ACTN</name>
<keyword evidence="1" id="KW-0732">Signal</keyword>
<sequence length="215" mass="21846">MTLSLVVAVPKAGLLAAATASFSLSVGNSVPAVWPGVGAVVSQAWTNRSLRGRLLAHLAAGARPDQAVATLGALDPEPTLRQVGLVDAAGRSAWHTGSACTPFAGEIDLGTAVHGVVLGNLLVGRTTLEATAGVLGDAPPPQRPGELAALALTALRAGQRAGGDSRGQQSAALLVGAGPAQDWTPPDLAVDLRVDDHHRPLEELARLLELRSRTA</sequence>
<dbReference type="InterPro" id="IPR010430">
    <property type="entry name" value="DUF1028"/>
</dbReference>
<dbReference type="Pfam" id="PF06267">
    <property type="entry name" value="DUF1028"/>
    <property type="match status" value="1"/>
</dbReference>
<dbReference type="InterPro" id="IPR029055">
    <property type="entry name" value="Ntn_hydrolases_N"/>
</dbReference>
<evidence type="ECO:0000313" key="3">
    <source>
        <dbReference type="Proteomes" id="UP000656804"/>
    </source>
</evidence>
<dbReference type="EMBL" id="JADIVZ010000001">
    <property type="protein sequence ID" value="MBF4160775.1"/>
    <property type="molecule type" value="Genomic_DNA"/>
</dbReference>
<keyword evidence="3" id="KW-1185">Reference proteome</keyword>
<dbReference type="PANTHER" id="PTHR39328:SF1">
    <property type="entry name" value="BLL2871 PROTEIN"/>
    <property type="match status" value="1"/>
</dbReference>
<dbReference type="PANTHER" id="PTHR39328">
    <property type="entry name" value="BLL2871 PROTEIN"/>
    <property type="match status" value="1"/>
</dbReference>
<dbReference type="Proteomes" id="UP000656804">
    <property type="component" value="Unassembled WGS sequence"/>
</dbReference>
<feature type="chain" id="PRO_5039044475" evidence="1">
    <location>
        <begin position="21"/>
        <end position="215"/>
    </location>
</feature>
<dbReference type="Gene3D" id="3.60.20.10">
    <property type="entry name" value="Glutamine Phosphoribosylpyrophosphate, subunit 1, domain 1"/>
    <property type="match status" value="1"/>
</dbReference>
<evidence type="ECO:0000313" key="2">
    <source>
        <dbReference type="EMBL" id="MBF4160775.1"/>
    </source>
</evidence>
<feature type="signal peptide" evidence="1">
    <location>
        <begin position="1"/>
        <end position="20"/>
    </location>
</feature>
<dbReference type="SUPFAM" id="SSF56235">
    <property type="entry name" value="N-terminal nucleophile aminohydrolases (Ntn hydrolases)"/>
    <property type="match status" value="1"/>
</dbReference>